<evidence type="ECO:0000256" key="1">
    <source>
        <dbReference type="ARBA" id="ARBA00001255"/>
    </source>
</evidence>
<dbReference type="OrthoDB" id="9758822at2"/>
<evidence type="ECO:0000256" key="4">
    <source>
        <dbReference type="ARBA" id="ARBA00022801"/>
    </source>
</evidence>
<dbReference type="CDD" id="cd14791">
    <property type="entry name" value="GH36"/>
    <property type="match status" value="1"/>
</dbReference>
<keyword evidence="11" id="KW-1185">Reference proteome</keyword>
<evidence type="ECO:0000256" key="6">
    <source>
        <dbReference type="PIRNR" id="PIRNR005536"/>
    </source>
</evidence>
<evidence type="ECO:0000313" key="11">
    <source>
        <dbReference type="Proteomes" id="UP000004322"/>
    </source>
</evidence>
<evidence type="ECO:0000313" key="10">
    <source>
        <dbReference type="EMBL" id="EHI74172.1"/>
    </source>
</evidence>
<dbReference type="PANTHER" id="PTHR43053:SF3">
    <property type="entry name" value="ALPHA-GALACTOSIDASE C-RELATED"/>
    <property type="match status" value="1"/>
</dbReference>
<name>G5JTX9_STRCG</name>
<dbReference type="AlphaFoldDB" id="G5JTX9"/>
<proteinExistence type="inferred from homology"/>
<dbReference type="GO" id="GO:0004557">
    <property type="term" value="F:alpha-galactosidase activity"/>
    <property type="evidence" value="ECO:0007669"/>
    <property type="project" value="UniProtKB-UniRule"/>
</dbReference>
<comment type="similarity">
    <text evidence="2">Belongs to the glycosyl hydrolase 36 family.</text>
</comment>
<dbReference type="EC" id="3.2.1.22" evidence="3 6"/>
<feature type="active site" description="Nucleophile" evidence="7">
    <location>
        <position position="472"/>
    </location>
</feature>
<dbReference type="Gene3D" id="2.60.40.1180">
    <property type="entry name" value="Golgi alpha-mannosidase II"/>
    <property type="match status" value="1"/>
</dbReference>
<dbReference type="InterPro" id="IPR017853">
    <property type="entry name" value="GH"/>
</dbReference>
<feature type="domain" description="Glycosyl hydrolase family 36 N-terminal" evidence="9">
    <location>
        <begin position="28"/>
        <end position="279"/>
    </location>
</feature>
<dbReference type="InterPro" id="IPR031704">
    <property type="entry name" value="Glyco_hydro_36_N"/>
</dbReference>
<feature type="active site" description="Proton donor" evidence="7">
    <location>
        <position position="541"/>
    </location>
</feature>
<feature type="domain" description="Glycosyl hydrolase family 36 C-terminal" evidence="8">
    <location>
        <begin position="648"/>
        <end position="717"/>
    </location>
</feature>
<dbReference type="PRINTS" id="PR00743">
    <property type="entry name" value="GLHYDRLASE36"/>
</dbReference>
<sequence>MGIKIEGNLFYIEAQTSSMIIEQKNSDLLLRHLGKKISQYHFSNRVHERDHAFSGNPDPNVRTYSYDTQRQILGTHGFGDFRQPALVLQHGNNALNQFKFTEARVIEGVVVASGLPNPYSAEGAETLELSLVDDLSQTRVKLYYTTYSGRDTLSTFIRIENFSKEKVILHRILSTMCDLPAAPYDVISLQGAYAREKTVRRQAVEQGTFSISSNRGASGHSQTPALILCEQEANDYYGESLALQLLYSGNFQAFVQQNQLNEIRLGIGINDENFAWELKPGETFDTPVALISYSDQGLTALSQESQSFVQSHIIPQQFADVERPILINNWEATYFDFQKDKLLQLADEASQLGMELFVLDDGWFGHRFDDNRALGDWWVNEEKLGGSLNQLIADIHAKGLRFGLWVEPEMISEDSNLYRKYPDWVIQAAGRSHTYSRNQLVLNFANPEVVEYIKLTFDDILRRHAIDYIKWDYNRNITNVGNGDTYLETQMQSHAYILGLYEVIDYLTKKHPQVLFESCSGGGGRNDLGMMRYFPQVWASDNTDAISRLSIQYGSSYLYPTISMGAHVSAVPNHQMGRVTPLKTRGHVAMMGNLGYELDLTKLSDLEKEEIANQVKRYKAIRPTVQKGRLYRLLNPSRGANEMAVQFNDDKQVVLTYVRILSTIETMETTLKLKGLDPDATYKLVDEDKSYSGAELMYAGLTMVLPQGDYLSKQLYFVKET</sequence>
<dbReference type="EMBL" id="AEUV02000002">
    <property type="protein sequence ID" value="EHI74172.1"/>
    <property type="molecule type" value="Genomic_DNA"/>
</dbReference>
<evidence type="ECO:0000256" key="3">
    <source>
        <dbReference type="ARBA" id="ARBA00012755"/>
    </source>
</evidence>
<dbReference type="PIRSF" id="PIRSF005536">
    <property type="entry name" value="Agal"/>
    <property type="match status" value="1"/>
</dbReference>
<evidence type="ECO:0000259" key="9">
    <source>
        <dbReference type="Pfam" id="PF16875"/>
    </source>
</evidence>
<dbReference type="PANTHER" id="PTHR43053">
    <property type="entry name" value="GLYCOSIDASE FAMILY 31"/>
    <property type="match status" value="1"/>
</dbReference>
<reference evidence="10" key="1">
    <citation type="submission" date="2011-07" db="EMBL/GenBank/DDBJ databases">
        <authorList>
            <person name="Stanhope M.J."/>
            <person name="Durkin A.S."/>
            <person name="Hostetler J."/>
            <person name="Kim M."/>
            <person name="Radune D."/>
            <person name="Singh I."/>
            <person name="Town C.D."/>
        </authorList>
    </citation>
    <scope>NUCLEOTIDE SEQUENCE [LARGE SCALE GENOMIC DNA]</scope>
    <source>
        <strain evidence="10">HS-6</strain>
    </source>
</reference>
<protein>
    <recommendedName>
        <fullName evidence="3 6">Alpha-galactosidase</fullName>
        <ecNumber evidence="3 6">3.2.1.22</ecNumber>
    </recommendedName>
</protein>
<dbReference type="eggNOG" id="COG3345">
    <property type="taxonomic scope" value="Bacteria"/>
</dbReference>
<evidence type="ECO:0000256" key="7">
    <source>
        <dbReference type="PIRSR" id="PIRSR005536-1"/>
    </source>
</evidence>
<accession>G5JTX9</accession>
<dbReference type="InterPro" id="IPR013780">
    <property type="entry name" value="Glyco_hydro_b"/>
</dbReference>
<comment type="caution">
    <text evidence="10">The sequence shown here is derived from an EMBL/GenBank/DDBJ whole genome shotgun (WGS) entry which is preliminary data.</text>
</comment>
<dbReference type="Gene3D" id="2.70.98.60">
    <property type="entry name" value="alpha-galactosidase from lactobacil brevis"/>
    <property type="match status" value="1"/>
</dbReference>
<dbReference type="InterPro" id="IPR050985">
    <property type="entry name" value="Alpha-glycosidase_related"/>
</dbReference>
<dbReference type="SUPFAM" id="SSF51445">
    <property type="entry name" value="(Trans)glycosidases"/>
    <property type="match status" value="1"/>
</dbReference>
<keyword evidence="5 6" id="KW-0326">Glycosidase</keyword>
<comment type="catalytic activity">
    <reaction evidence="1 6">
        <text>Hydrolysis of terminal, non-reducing alpha-D-galactose residues in alpha-D-galactosides, including galactose oligosaccharides, galactomannans and galactolipids.</text>
        <dbReference type="EC" id="3.2.1.22"/>
    </reaction>
</comment>
<dbReference type="Pfam" id="PF16875">
    <property type="entry name" value="Glyco_hydro_36N"/>
    <property type="match status" value="1"/>
</dbReference>
<dbReference type="InterPro" id="IPR000111">
    <property type="entry name" value="Glyco_hydro_27/36_CS"/>
</dbReference>
<dbReference type="Pfam" id="PF16874">
    <property type="entry name" value="Glyco_hydro_36C"/>
    <property type="match status" value="1"/>
</dbReference>
<dbReference type="InterPro" id="IPR002252">
    <property type="entry name" value="Glyco_hydro_36"/>
</dbReference>
<dbReference type="STRING" id="873449.STRCR_1229"/>
<evidence type="ECO:0000256" key="2">
    <source>
        <dbReference type="ARBA" id="ARBA00006202"/>
    </source>
</evidence>
<dbReference type="FunFam" id="3.20.20.70:FF:000118">
    <property type="entry name" value="Alpha-galactosidase"/>
    <property type="match status" value="1"/>
</dbReference>
<dbReference type="InterPro" id="IPR031705">
    <property type="entry name" value="Glyco_hydro_36_C"/>
</dbReference>
<dbReference type="InterPro" id="IPR038417">
    <property type="entry name" value="Alpga-gal_N_sf"/>
</dbReference>
<gene>
    <name evidence="10" type="ORF">STRCR_1229</name>
</gene>
<organism evidence="10 11">
    <name type="scientific">Streptococcus criceti HS-6</name>
    <dbReference type="NCBI Taxonomy" id="873449"/>
    <lineage>
        <taxon>Bacteria</taxon>
        <taxon>Bacillati</taxon>
        <taxon>Bacillota</taxon>
        <taxon>Bacilli</taxon>
        <taxon>Lactobacillales</taxon>
        <taxon>Streptococcaceae</taxon>
        <taxon>Streptococcus</taxon>
    </lineage>
</organism>
<dbReference type="InterPro" id="IPR013785">
    <property type="entry name" value="Aldolase_TIM"/>
</dbReference>
<evidence type="ECO:0000259" key="8">
    <source>
        <dbReference type="Pfam" id="PF16874"/>
    </source>
</evidence>
<evidence type="ECO:0000256" key="5">
    <source>
        <dbReference type="ARBA" id="ARBA00023295"/>
    </source>
</evidence>
<dbReference type="Pfam" id="PF02065">
    <property type="entry name" value="Melibiase"/>
    <property type="match status" value="1"/>
</dbReference>
<dbReference type="GO" id="GO:0016052">
    <property type="term" value="P:carbohydrate catabolic process"/>
    <property type="evidence" value="ECO:0007669"/>
    <property type="project" value="InterPro"/>
</dbReference>
<dbReference type="PROSITE" id="PS00512">
    <property type="entry name" value="ALPHA_GALACTOSIDASE"/>
    <property type="match status" value="1"/>
</dbReference>
<dbReference type="Gene3D" id="3.20.20.70">
    <property type="entry name" value="Aldolase class I"/>
    <property type="match status" value="1"/>
</dbReference>
<keyword evidence="4 6" id="KW-0378">Hydrolase</keyword>
<dbReference type="Proteomes" id="UP000004322">
    <property type="component" value="Unassembled WGS sequence"/>
</dbReference>